<feature type="region of interest" description="Disordered" evidence="1">
    <location>
        <begin position="136"/>
        <end position="286"/>
    </location>
</feature>
<feature type="compositionally biased region" description="Basic and acidic residues" evidence="1">
    <location>
        <begin position="249"/>
        <end position="260"/>
    </location>
</feature>
<feature type="compositionally biased region" description="Basic and acidic residues" evidence="1">
    <location>
        <begin position="274"/>
        <end position="286"/>
    </location>
</feature>
<organism evidence="2 3">
    <name type="scientific">Mytilus edulis</name>
    <name type="common">Blue mussel</name>
    <dbReference type="NCBI Taxonomy" id="6550"/>
    <lineage>
        <taxon>Eukaryota</taxon>
        <taxon>Metazoa</taxon>
        <taxon>Spiralia</taxon>
        <taxon>Lophotrochozoa</taxon>
        <taxon>Mollusca</taxon>
        <taxon>Bivalvia</taxon>
        <taxon>Autobranchia</taxon>
        <taxon>Pteriomorphia</taxon>
        <taxon>Mytilida</taxon>
        <taxon>Mytiloidea</taxon>
        <taxon>Mytilidae</taxon>
        <taxon>Mytilinae</taxon>
        <taxon>Mytilus</taxon>
    </lineage>
</organism>
<reference evidence="2" key="1">
    <citation type="submission" date="2021-03" db="EMBL/GenBank/DDBJ databases">
        <authorList>
            <person name="Bekaert M."/>
        </authorList>
    </citation>
    <scope>NUCLEOTIDE SEQUENCE</scope>
</reference>
<feature type="compositionally biased region" description="Low complexity" evidence="1">
    <location>
        <begin position="186"/>
        <end position="202"/>
    </location>
</feature>
<comment type="caution">
    <text evidence="2">The sequence shown here is derived from an EMBL/GenBank/DDBJ whole genome shotgun (WGS) entry which is preliminary data.</text>
</comment>
<feature type="compositionally biased region" description="Polar residues" evidence="1">
    <location>
        <begin position="310"/>
        <end position="321"/>
    </location>
</feature>
<dbReference type="Proteomes" id="UP000683360">
    <property type="component" value="Unassembled WGS sequence"/>
</dbReference>
<dbReference type="EMBL" id="CAJPWZ010002914">
    <property type="protein sequence ID" value="CAG2247795.1"/>
    <property type="molecule type" value="Genomic_DNA"/>
</dbReference>
<keyword evidence="3" id="KW-1185">Reference proteome</keyword>
<proteinExistence type="predicted"/>
<feature type="compositionally biased region" description="Polar residues" evidence="1">
    <location>
        <begin position="328"/>
        <end position="341"/>
    </location>
</feature>
<feature type="compositionally biased region" description="Polar residues" evidence="1">
    <location>
        <begin position="137"/>
        <end position="185"/>
    </location>
</feature>
<name>A0A8S3UPQ4_MYTED</name>
<evidence type="ECO:0000313" key="3">
    <source>
        <dbReference type="Proteomes" id="UP000683360"/>
    </source>
</evidence>
<feature type="compositionally biased region" description="Low complexity" evidence="1">
    <location>
        <begin position="239"/>
        <end position="248"/>
    </location>
</feature>
<evidence type="ECO:0000313" key="2">
    <source>
        <dbReference type="EMBL" id="CAG2247795.1"/>
    </source>
</evidence>
<protein>
    <submittedName>
        <fullName evidence="2">Uncharacterized protein</fullName>
    </submittedName>
</protein>
<dbReference type="AlphaFoldDB" id="A0A8S3UPQ4"/>
<feature type="region of interest" description="Disordered" evidence="1">
    <location>
        <begin position="309"/>
        <end position="341"/>
    </location>
</feature>
<gene>
    <name evidence="2" type="ORF">MEDL_59616</name>
</gene>
<evidence type="ECO:0000256" key="1">
    <source>
        <dbReference type="SAM" id="MobiDB-lite"/>
    </source>
</evidence>
<accession>A0A8S3UPQ4</accession>
<sequence>MGRSKNIIGSSWGRGKNSLAVHGEEKEYNWQFMGRRMNITGSSWGGEKLSVKKCSEIVQGDPDSLISAMSVKRMNYIELSTFLTNKGLSDTGKKSITENEITGHMLFEFCEEDIQDAFSVFRDRFTIRKVLREQKSTENQSSSVVSPNRPSLPSANHQVQPSLPSANHQVLSSQQYKQCDLNKQLSNSFSNKPVSSSSQQNNIYSHQHHQPTRGVISLVSSEPERNSPMKTQVNPAFMSPSRTISSPPIRRDETQSRRQSIELMNEKVSSTDEYSPHRDRKVIEKVDDSQRNIYDSAVDALVSLSKHMGSDSNLQQRTGSTEFRIDPKSQSPSKTASTNSSNIMHQNQIQLCQMPSASSIYGLNYDCTYAWSVMSSKVKTFTADELLSKRSRYAKPTEAQRLGGILIRNAAHAAGIWKDAPCLHEINVPQKKEFFKFIVSLAPQLSASQNTIFTRLREALQNRRKYLLDKKLGKVQARRKRGSSDISIEIADSGSFVDLSGLPDDFEDESMDSSADDDVKFRMNNEEIQIKTEAIIKKE</sequence>
<dbReference type="OrthoDB" id="6111702at2759"/>